<reference evidence="1 2" key="1">
    <citation type="submission" date="2020-04" db="EMBL/GenBank/DDBJ databases">
        <title>Description of novel Gluconacetobacter.</title>
        <authorList>
            <person name="Sombolestani A."/>
        </authorList>
    </citation>
    <scope>NUCLEOTIDE SEQUENCE [LARGE SCALE GENOMIC DNA]</scope>
    <source>
        <strain evidence="1 2">LMG 7603</strain>
    </source>
</reference>
<proteinExistence type="predicted"/>
<accession>A0A7W4I8K5</accession>
<comment type="caution">
    <text evidence="1">The sequence shown here is derived from an EMBL/GenBank/DDBJ whole genome shotgun (WGS) entry which is preliminary data.</text>
</comment>
<dbReference type="EMBL" id="JABEQG010000072">
    <property type="protein sequence ID" value="MBB2158298.1"/>
    <property type="molecule type" value="Genomic_DNA"/>
</dbReference>
<gene>
    <name evidence="1" type="ORF">HLH33_18715</name>
</gene>
<dbReference type="RefSeq" id="WP_183116675.1">
    <property type="nucleotide sequence ID" value="NZ_JABEQG010000072.1"/>
</dbReference>
<name>A0A7W4I8K5_GLUDI</name>
<dbReference type="Proteomes" id="UP000550787">
    <property type="component" value="Unassembled WGS sequence"/>
</dbReference>
<sequence>MTDNDTTGLIAGYEMDATPFQIDPAETRPHTLIIAPTRRGLSCARMDDAKKGEGHE</sequence>
<organism evidence="1 2">
    <name type="scientific">Gluconacetobacter diazotrophicus</name>
    <name type="common">Acetobacter diazotrophicus</name>
    <dbReference type="NCBI Taxonomy" id="33996"/>
    <lineage>
        <taxon>Bacteria</taxon>
        <taxon>Pseudomonadati</taxon>
        <taxon>Pseudomonadota</taxon>
        <taxon>Alphaproteobacteria</taxon>
        <taxon>Acetobacterales</taxon>
        <taxon>Acetobacteraceae</taxon>
        <taxon>Gluconacetobacter</taxon>
    </lineage>
</organism>
<protein>
    <submittedName>
        <fullName evidence="1">Uncharacterized protein</fullName>
    </submittedName>
</protein>
<evidence type="ECO:0000313" key="2">
    <source>
        <dbReference type="Proteomes" id="UP000550787"/>
    </source>
</evidence>
<evidence type="ECO:0000313" key="1">
    <source>
        <dbReference type="EMBL" id="MBB2158298.1"/>
    </source>
</evidence>
<dbReference type="AlphaFoldDB" id="A0A7W4I8K5"/>